<keyword evidence="2" id="KW-1133">Transmembrane helix</keyword>
<evidence type="ECO:0000256" key="1">
    <source>
        <dbReference type="SAM" id="MobiDB-lite"/>
    </source>
</evidence>
<accession>A0A2U1IYL3</accession>
<feature type="non-terminal residue" evidence="3">
    <location>
        <position position="1141"/>
    </location>
</feature>
<gene>
    <name evidence="3" type="ORF">BB558_006115</name>
</gene>
<feature type="region of interest" description="Disordered" evidence="1">
    <location>
        <begin position="1087"/>
        <end position="1141"/>
    </location>
</feature>
<proteinExistence type="predicted"/>
<feature type="compositionally biased region" description="Polar residues" evidence="1">
    <location>
        <begin position="797"/>
        <end position="818"/>
    </location>
</feature>
<keyword evidence="4" id="KW-1185">Reference proteome</keyword>
<feature type="region of interest" description="Disordered" evidence="1">
    <location>
        <begin position="836"/>
        <end position="855"/>
    </location>
</feature>
<feature type="compositionally biased region" description="Low complexity" evidence="1">
    <location>
        <begin position="1040"/>
        <end position="1054"/>
    </location>
</feature>
<dbReference type="Proteomes" id="UP000245591">
    <property type="component" value="Unassembled WGS sequence"/>
</dbReference>
<feature type="region of interest" description="Disordered" evidence="1">
    <location>
        <begin position="789"/>
        <end position="824"/>
    </location>
</feature>
<feature type="compositionally biased region" description="Basic and acidic residues" evidence="1">
    <location>
        <begin position="1123"/>
        <end position="1141"/>
    </location>
</feature>
<protein>
    <submittedName>
        <fullName evidence="3">Uncharacterized protein</fullName>
    </submittedName>
</protein>
<keyword evidence="2" id="KW-0812">Transmembrane</keyword>
<reference evidence="3 4" key="1">
    <citation type="journal article" date="2018" name="MBio">
        <title>Comparative Genomics Reveals the Core Gene Toolbox for the Fungus-Insect Symbiosis.</title>
        <authorList>
            <person name="Wang Y."/>
            <person name="Stata M."/>
            <person name="Wang W."/>
            <person name="Stajich J.E."/>
            <person name="White M.M."/>
            <person name="Moncalvo J.M."/>
        </authorList>
    </citation>
    <scope>NUCLEOTIDE SEQUENCE [LARGE SCALE GENOMIC DNA]</scope>
    <source>
        <strain evidence="3 4">AUS-126-30</strain>
    </source>
</reference>
<dbReference type="AlphaFoldDB" id="A0A2U1IYL3"/>
<dbReference type="EMBL" id="MBFU01000664">
    <property type="protein sequence ID" value="PVZ97910.1"/>
    <property type="molecule type" value="Genomic_DNA"/>
</dbReference>
<feature type="compositionally biased region" description="Basic and acidic residues" evidence="1">
    <location>
        <begin position="1027"/>
        <end position="1039"/>
    </location>
</feature>
<organism evidence="3 4">
    <name type="scientific">Smittium angustum</name>
    <dbReference type="NCBI Taxonomy" id="133377"/>
    <lineage>
        <taxon>Eukaryota</taxon>
        <taxon>Fungi</taxon>
        <taxon>Fungi incertae sedis</taxon>
        <taxon>Zoopagomycota</taxon>
        <taxon>Kickxellomycotina</taxon>
        <taxon>Harpellomycetes</taxon>
        <taxon>Harpellales</taxon>
        <taxon>Legeriomycetaceae</taxon>
        <taxon>Smittium</taxon>
    </lineage>
</organism>
<sequence length="1141" mass="128968">MDSSTHTSIHNVTIPSINNESQKINPSITKKATVEKSITKSNQKLLPFEITLASSFVTMDIMDIKVSPNNSVFGISESGAILNWDFGLNNKLSCETHDNKIKNSQVPETNDFLHPNKNCIDPEPVPKESNQLIFSETIDTKTNMVSDASDKPLIFKGTSQEINLKNHKHQNGTEIVKEQYITYNETQKILKFAEEPKIIKPGIPGLENLTEVNGFYNTSTKSKINQENTNSSNVVCKHCKINNSYIIEHNLAKQTIVSASKKLLAMITESGAVAILNTKRSEIDCFLSPKDPSSPMLSNDKFEHTNYNKNPFSALYSVQNTRKPVEKCCNSKFVFLESPATAMSFGYLLTCDGESKIISEADYNQLVQDKRKTSNQIDISNKDFKKADTFFETNYKLILLVGHMNGSASILHLDSNHLTPLFTNKRRIGKLVQIEIEKQYVYFGYSCGAVSALDNSNNLCQVDLNRPLKAPVSVLSGFGNKYNSYAIVGYNDGTVLILSVIKRHQKEKQIKRLVVLYILSAGSELYNHLHFGESNFNFLNSINGYHNNQNDQYKTSQTVFPDSNQNGVSQFYTDPKKRKSVISSSPSSWNFGSGYLSGQEIYENNSGYESNIYSDSVDDDGIYFSLNKTSEAPKFQWPPVITDKEFETKSSIKMIYDSGAEVSMLYPHKSQITNIKLWPEDNNNSTEKQQGTVNKNREENDGSLNSDLYSVFFVVTSCIDELVRICKISVLNKSLLINEDYQEKEYMNPISGLLIAHLMQNGCNNIDLDLTTGTAIGVRHVANLPQTHDLESERQQNHSLYDQASSQKYTKNETQPLESNEDSKKSFIKISTGISTESGVQETPKPKKQNGGGKKPAYEETILMLSVLDIQHWFFALIVIILKIVIRWLKKNKFLKTVQNFVQKTAFKQSSFRVLMILLNREMGMDSGNDFYGRTDPENIHSNEKRTDRDDGYNFPWLKTNGEWDRIENGRFDQIKIENYSKDFETKPIYVWELWTFNIKLWNENNRKNKLSNDPKNKKSNNGFFGKFDKNSFSNRKDNSSSSSYNSDSSASIKGYSESKGGTDSHNQNTGKNEKYIFSSMIKQPNLTSVDKSGNLKDINETGTNTRTSFGSKDETGAFSSKEFLKDGDKPESGDKPIKTE</sequence>
<comment type="caution">
    <text evidence="3">The sequence shown here is derived from an EMBL/GenBank/DDBJ whole genome shotgun (WGS) entry which is preliminary data.</text>
</comment>
<feature type="compositionally biased region" description="Polar residues" evidence="1">
    <location>
        <begin position="1060"/>
        <end position="1071"/>
    </location>
</feature>
<keyword evidence="2" id="KW-0472">Membrane</keyword>
<evidence type="ECO:0000256" key="2">
    <source>
        <dbReference type="SAM" id="Phobius"/>
    </source>
</evidence>
<evidence type="ECO:0000313" key="3">
    <source>
        <dbReference type="EMBL" id="PVZ97910.1"/>
    </source>
</evidence>
<feature type="compositionally biased region" description="Basic and acidic residues" evidence="1">
    <location>
        <begin position="1007"/>
        <end position="1017"/>
    </location>
</feature>
<evidence type="ECO:0000313" key="4">
    <source>
        <dbReference type="Proteomes" id="UP000245591"/>
    </source>
</evidence>
<feature type="region of interest" description="Disordered" evidence="1">
    <location>
        <begin position="679"/>
        <end position="700"/>
    </location>
</feature>
<name>A0A2U1IYL3_SMIAN</name>
<feature type="region of interest" description="Disordered" evidence="1">
    <location>
        <begin position="1007"/>
        <end position="1071"/>
    </location>
</feature>
<feature type="transmembrane region" description="Helical" evidence="2">
    <location>
        <begin position="870"/>
        <end position="889"/>
    </location>
</feature>
<feature type="compositionally biased region" description="Polar residues" evidence="1">
    <location>
        <begin position="1101"/>
        <end position="1111"/>
    </location>
</feature>
<feature type="compositionally biased region" description="Polar residues" evidence="1">
    <location>
        <begin position="681"/>
        <end position="694"/>
    </location>
</feature>